<evidence type="ECO:0000313" key="1">
    <source>
        <dbReference type="EMBL" id="PNR32175.1"/>
    </source>
</evidence>
<reference evidence="1 3" key="2">
    <citation type="journal article" date="2018" name="Plant J.">
        <title>The Physcomitrella patens chromosome-scale assembly reveals moss genome structure and evolution.</title>
        <authorList>
            <person name="Lang D."/>
            <person name="Ullrich K.K."/>
            <person name="Murat F."/>
            <person name="Fuchs J."/>
            <person name="Jenkins J."/>
            <person name="Haas F.B."/>
            <person name="Piednoel M."/>
            <person name="Gundlach H."/>
            <person name="Van Bel M."/>
            <person name="Meyberg R."/>
            <person name="Vives C."/>
            <person name="Morata J."/>
            <person name="Symeonidi A."/>
            <person name="Hiss M."/>
            <person name="Muchero W."/>
            <person name="Kamisugi Y."/>
            <person name="Saleh O."/>
            <person name="Blanc G."/>
            <person name="Decker E.L."/>
            <person name="van Gessel N."/>
            <person name="Grimwood J."/>
            <person name="Hayes R.D."/>
            <person name="Graham S.W."/>
            <person name="Gunter L.E."/>
            <person name="McDaniel S.F."/>
            <person name="Hoernstein S.N.W."/>
            <person name="Larsson A."/>
            <person name="Li F.W."/>
            <person name="Perroud P.F."/>
            <person name="Phillips J."/>
            <person name="Ranjan P."/>
            <person name="Rokshar D.S."/>
            <person name="Rothfels C.J."/>
            <person name="Schneider L."/>
            <person name="Shu S."/>
            <person name="Stevenson D.W."/>
            <person name="Thummler F."/>
            <person name="Tillich M."/>
            <person name="Villarreal Aguilar J.C."/>
            <person name="Widiez T."/>
            <person name="Wong G.K."/>
            <person name="Wymore A."/>
            <person name="Zhang Y."/>
            <person name="Zimmer A.D."/>
            <person name="Quatrano R.S."/>
            <person name="Mayer K.F.X."/>
            <person name="Goodstein D."/>
            <person name="Casacuberta J.M."/>
            <person name="Vandepoele K."/>
            <person name="Reski R."/>
            <person name="Cuming A.C."/>
            <person name="Tuskan G.A."/>
            <person name="Maumus F."/>
            <person name="Salse J."/>
            <person name="Schmutz J."/>
            <person name="Rensing S.A."/>
        </authorList>
    </citation>
    <scope>NUCLEOTIDE SEQUENCE [LARGE SCALE GENOMIC DNA]</scope>
    <source>
        <strain evidence="2 3">cv. Gransden 2004</strain>
    </source>
</reference>
<organism evidence="1">
    <name type="scientific">Physcomitrium patens</name>
    <name type="common">Spreading-leaved earth moss</name>
    <name type="synonym">Physcomitrella patens</name>
    <dbReference type="NCBI Taxonomy" id="3218"/>
    <lineage>
        <taxon>Eukaryota</taxon>
        <taxon>Viridiplantae</taxon>
        <taxon>Streptophyta</taxon>
        <taxon>Embryophyta</taxon>
        <taxon>Bryophyta</taxon>
        <taxon>Bryophytina</taxon>
        <taxon>Bryopsida</taxon>
        <taxon>Funariidae</taxon>
        <taxon>Funariales</taxon>
        <taxon>Funariaceae</taxon>
        <taxon>Physcomitrium</taxon>
    </lineage>
</organism>
<keyword evidence="3" id="KW-1185">Reference proteome</keyword>
<proteinExistence type="predicted"/>
<dbReference type="Gramene" id="Pp3c21_16980V3.2">
    <property type="protein sequence ID" value="PAC:32916459.CDS.1"/>
    <property type="gene ID" value="Pp3c21_16980"/>
</dbReference>
<dbReference type="EnsemblPlants" id="Pp3c21_16980V3.1">
    <property type="protein sequence ID" value="PAC:32916458.CDS.1"/>
    <property type="gene ID" value="Pp3c21_16980"/>
</dbReference>
<protein>
    <submittedName>
        <fullName evidence="1 2">Uncharacterized protein</fullName>
    </submittedName>
</protein>
<dbReference type="Gramene" id="Pp3c21_16980V3.1">
    <property type="protein sequence ID" value="PAC:32916458.CDS.1"/>
    <property type="gene ID" value="Pp3c21_16980"/>
</dbReference>
<evidence type="ECO:0000313" key="3">
    <source>
        <dbReference type="Proteomes" id="UP000006727"/>
    </source>
</evidence>
<accession>A0A2K1ISC0</accession>
<reference evidence="2" key="3">
    <citation type="submission" date="2020-12" db="UniProtKB">
        <authorList>
            <consortium name="EnsemblPlants"/>
        </authorList>
    </citation>
    <scope>IDENTIFICATION</scope>
</reference>
<dbReference type="PaxDb" id="3218-PP1S563_3V6.1"/>
<dbReference type="AlphaFoldDB" id="A0A2K1ISC0"/>
<gene>
    <name evidence="1" type="ORF">PHYPA_026300</name>
</gene>
<dbReference type="InParanoid" id="A0A2K1ISC0"/>
<reference evidence="1 3" key="1">
    <citation type="journal article" date="2008" name="Science">
        <title>The Physcomitrella genome reveals evolutionary insights into the conquest of land by plants.</title>
        <authorList>
            <person name="Rensing S."/>
            <person name="Lang D."/>
            <person name="Zimmer A."/>
            <person name="Terry A."/>
            <person name="Salamov A."/>
            <person name="Shapiro H."/>
            <person name="Nishiyama T."/>
            <person name="Perroud P.-F."/>
            <person name="Lindquist E."/>
            <person name="Kamisugi Y."/>
            <person name="Tanahashi T."/>
            <person name="Sakakibara K."/>
            <person name="Fujita T."/>
            <person name="Oishi K."/>
            <person name="Shin-I T."/>
            <person name="Kuroki Y."/>
            <person name="Toyoda A."/>
            <person name="Suzuki Y."/>
            <person name="Hashimoto A."/>
            <person name="Yamaguchi K."/>
            <person name="Sugano A."/>
            <person name="Kohara Y."/>
            <person name="Fujiyama A."/>
            <person name="Anterola A."/>
            <person name="Aoki S."/>
            <person name="Ashton N."/>
            <person name="Barbazuk W.B."/>
            <person name="Barker E."/>
            <person name="Bennetzen J."/>
            <person name="Bezanilla M."/>
            <person name="Blankenship R."/>
            <person name="Cho S.H."/>
            <person name="Dutcher S."/>
            <person name="Estelle M."/>
            <person name="Fawcett J.A."/>
            <person name="Gundlach H."/>
            <person name="Hanada K."/>
            <person name="Heyl A."/>
            <person name="Hicks K.A."/>
            <person name="Hugh J."/>
            <person name="Lohr M."/>
            <person name="Mayer K."/>
            <person name="Melkozernov A."/>
            <person name="Murata T."/>
            <person name="Nelson D."/>
            <person name="Pils B."/>
            <person name="Prigge M."/>
            <person name="Reiss B."/>
            <person name="Renner T."/>
            <person name="Rombauts S."/>
            <person name="Rushton P."/>
            <person name="Sanderfoot A."/>
            <person name="Schween G."/>
            <person name="Shiu S.-H."/>
            <person name="Stueber K."/>
            <person name="Theodoulou F.L."/>
            <person name="Tu H."/>
            <person name="Van de Peer Y."/>
            <person name="Verrier P.J."/>
            <person name="Waters E."/>
            <person name="Wood A."/>
            <person name="Yang L."/>
            <person name="Cove D."/>
            <person name="Cuming A."/>
            <person name="Hasebe M."/>
            <person name="Lucas S."/>
            <person name="Mishler D.B."/>
            <person name="Reski R."/>
            <person name="Grigoriev I."/>
            <person name="Quatrano R.S."/>
            <person name="Boore J.L."/>
        </authorList>
    </citation>
    <scope>NUCLEOTIDE SEQUENCE [LARGE SCALE GENOMIC DNA]</scope>
    <source>
        <strain evidence="2 3">cv. Gransden 2004</strain>
    </source>
</reference>
<dbReference type="EMBL" id="ABEU02000021">
    <property type="protein sequence ID" value="PNR32175.1"/>
    <property type="molecule type" value="Genomic_DNA"/>
</dbReference>
<name>A0A2K1ISC0_PHYPA</name>
<dbReference type="EnsemblPlants" id="Pp3c21_16980V3.2">
    <property type="protein sequence ID" value="PAC:32916459.CDS.1"/>
    <property type="gene ID" value="Pp3c21_16980"/>
</dbReference>
<evidence type="ECO:0000313" key="2">
    <source>
        <dbReference type="EnsemblPlants" id="PAC:32916458.CDS.1"/>
    </source>
</evidence>
<sequence length="68" mass="6778">MVPVSCCGSTHTSLAGVAEKDHDDGVVGVVVLESEWAGSEGGSEGELGLPVELGVQGGRAWLAGICNP</sequence>
<dbReference type="Proteomes" id="UP000006727">
    <property type="component" value="Chromosome 21"/>
</dbReference>